<dbReference type="Proteomes" id="UP000033038">
    <property type="component" value="Chromosome"/>
</dbReference>
<protein>
    <submittedName>
        <fullName evidence="1">Uncharacterized protein</fullName>
    </submittedName>
</protein>
<gene>
    <name evidence="1" type="ORF">MSBRW_2636</name>
</gene>
<evidence type="ECO:0000313" key="1">
    <source>
        <dbReference type="EMBL" id="AKB51889.1"/>
    </source>
</evidence>
<dbReference type="HOGENOM" id="CLU_1060130_0_0_2"/>
<dbReference type="Gene3D" id="2.60.40.10">
    <property type="entry name" value="Immunoglobulins"/>
    <property type="match status" value="1"/>
</dbReference>
<proteinExistence type="predicted"/>
<dbReference type="EMBL" id="CP009526">
    <property type="protein sequence ID" value="AKB51889.1"/>
    <property type="molecule type" value="Genomic_DNA"/>
</dbReference>
<dbReference type="PATRIC" id="fig|1434109.4.peg.3431"/>
<evidence type="ECO:0000313" key="2">
    <source>
        <dbReference type="Proteomes" id="UP000033038"/>
    </source>
</evidence>
<dbReference type="KEGG" id="mbw:MSBRW_2636"/>
<reference evidence="1 2" key="1">
    <citation type="submission" date="2014-07" db="EMBL/GenBank/DDBJ databases">
        <title>Methanogenic archaea and the global carbon cycle.</title>
        <authorList>
            <person name="Henriksen J.R."/>
            <person name="Luke J."/>
            <person name="Reinhart S."/>
            <person name="Benedict M.N."/>
            <person name="Youngblut N.D."/>
            <person name="Metcalf M.E."/>
            <person name="Whitaker R.J."/>
            <person name="Metcalf W.W."/>
        </authorList>
    </citation>
    <scope>NUCLEOTIDE SEQUENCE [LARGE SCALE GENOMIC DNA]</scope>
    <source>
        <strain evidence="1 2">Wiesmoor</strain>
    </source>
</reference>
<dbReference type="AlphaFoldDB" id="A0A0E3QLL0"/>
<sequence length="274" mass="28802">MTIKDKHLRVLLCLVILVLGMFLVPAASASSSSTIPSLPNAFGGSLKGDAAQAGPGLVISAYIDSKLVDSYTLKEVGKYKLAVDGTEQDNGKAITFKLGGIESEPVSVTYKHGADPVKLDLTFYGDFIPPEIQTLSASPIYILNDGEDFSTVTAKVVDDSGIKSVTLDLAPIGQNVVSLKSEGGDKYTCNIASTVAGEFKLKFTASNPSGNSVVDTDSISITVLKESQLATTFGGSDVVFSPEEIEALVNNNDVSSGVKYAVLGVYFADGWDRI</sequence>
<name>A0A0E3QLL0_METBA</name>
<dbReference type="InterPro" id="IPR013783">
    <property type="entry name" value="Ig-like_fold"/>
</dbReference>
<accession>A0A0E3QLL0</accession>
<organism evidence="1 2">
    <name type="scientific">Methanosarcina barkeri str. Wiesmoor</name>
    <dbReference type="NCBI Taxonomy" id="1434109"/>
    <lineage>
        <taxon>Archaea</taxon>
        <taxon>Methanobacteriati</taxon>
        <taxon>Methanobacteriota</taxon>
        <taxon>Stenosarchaea group</taxon>
        <taxon>Methanomicrobia</taxon>
        <taxon>Methanosarcinales</taxon>
        <taxon>Methanosarcinaceae</taxon>
        <taxon>Methanosarcina</taxon>
    </lineage>
</organism>